<evidence type="ECO:0000256" key="9">
    <source>
        <dbReference type="HAMAP-Rule" id="MF_03110"/>
    </source>
</evidence>
<dbReference type="EMBL" id="ML739325">
    <property type="protein sequence ID" value="KAE8349269.1"/>
    <property type="molecule type" value="Genomic_DNA"/>
</dbReference>
<dbReference type="HAMAP" id="MF_03110">
    <property type="entry name" value="Endonuc_su_Slx4"/>
    <property type="match status" value="1"/>
</dbReference>
<feature type="compositionally biased region" description="Polar residues" evidence="10">
    <location>
        <begin position="331"/>
        <end position="342"/>
    </location>
</feature>
<feature type="region of interest" description="Disordered" evidence="10">
    <location>
        <begin position="289"/>
        <end position="315"/>
    </location>
</feature>
<keyword evidence="11" id="KW-0540">Nuclease</keyword>
<evidence type="ECO:0000256" key="6">
    <source>
        <dbReference type="ARBA" id="ARBA00023204"/>
    </source>
</evidence>
<evidence type="ECO:0000256" key="7">
    <source>
        <dbReference type="ARBA" id="ARBA00023242"/>
    </source>
</evidence>
<keyword evidence="3 9" id="KW-0597">Phosphoprotein</keyword>
<proteinExistence type="inferred from homology"/>
<name>A0A5N6YXX3_9EURO</name>
<dbReference type="Pfam" id="PF09494">
    <property type="entry name" value="Slx4"/>
    <property type="match status" value="1"/>
</dbReference>
<keyword evidence="11" id="KW-0378">Hydrolase</keyword>
<keyword evidence="7 9" id="KW-0539">Nucleus</keyword>
<evidence type="ECO:0000313" key="11">
    <source>
        <dbReference type="EMBL" id="KAE8349269.1"/>
    </source>
</evidence>
<dbReference type="GO" id="GO:0006281">
    <property type="term" value="P:DNA repair"/>
    <property type="evidence" value="ECO:0007669"/>
    <property type="project" value="UniProtKB-UniRule"/>
</dbReference>
<evidence type="ECO:0000256" key="1">
    <source>
        <dbReference type="ARBA" id="ARBA00004123"/>
    </source>
</evidence>
<dbReference type="AlphaFoldDB" id="A0A5N6YXX3"/>
<keyword evidence="6 9" id="KW-0234">DNA repair</keyword>
<evidence type="ECO:0000256" key="10">
    <source>
        <dbReference type="SAM" id="MobiDB-lite"/>
    </source>
</evidence>
<dbReference type="InterPro" id="IPR027784">
    <property type="entry name" value="Slx4_ascomycetes"/>
</dbReference>
<keyword evidence="12" id="KW-1185">Reference proteome</keyword>
<evidence type="ECO:0000256" key="5">
    <source>
        <dbReference type="ARBA" id="ARBA00023172"/>
    </source>
</evidence>
<evidence type="ECO:0000313" key="12">
    <source>
        <dbReference type="Proteomes" id="UP000327118"/>
    </source>
</evidence>
<sequence>MKTAADVIVISSSPDRIPTDSPTLPAHDSEKVFNCSRQGSSPSPVRSPSELFRPPTRSRFFDVEARTDEPLRNKELKTSKEAPIRKITSSKSKDTSSEDKPKRRGRKPASESQTILGDGGPASLTHENTSKKTTASRKKRVDNEGKRGKTTNKIITGRIAKSGNAQAKPFDEKAGDMPTAKVSSQKNSVNEVTELENDGLQLESAMKRRLDWTPTKDTTLQTVELDREGAAQDNPTKFSSLLFDYGFNDVSSTRSDVRSIGDDGPTKRRRIELVDSRLFTASKQASYDIDEKTCTDDDQQAQSELKSKPKRQTKKFTTLTARVTARYLNDLTETSDSSSKETGSLRENVAPGRAKGSKSKGKGISKPQEPEFIVLSPEAAAKSLEDQDLIFGTCSQLVREDSPTTLRELQEAITESEISAVAELSPLSSTLCATPTSRFSTARGLWSVAARDPEGSLIRQAEVIDLVNTPQPAKIPMTNDRCAEQRLKETADIVNNKPSGLPRDEAPRLKDKLGAKRESTPVPDKTTTIAGSDTKETTRSTEPQPAMPHYSGFTDAELSKQISAYGFKSIKSRKAMIELLQRCWESRHGKRTTTDTQVEQRNASTDPTLEIAPSESKESKKPPRKTTTSRKPTARSKTKPDSNAPTKSRTRKPPSTASTGDSSKAPSTQTKPSRAPSTHSFINVEEIEDSEEETVPSPNRVQNRYSPQPPETRQRLPVSRTPLSPSRHATTQSRANLPASTTLTSLNQKPPDLADQITKAIHAQPAGTPSRPSWYEKILLYDPIILEDFATWLNTEGLGLIGEDREVGAGFLRTWCESRGICCCYR</sequence>
<feature type="compositionally biased region" description="Polar residues" evidence="10">
    <location>
        <begin position="594"/>
        <end position="607"/>
    </location>
</feature>
<feature type="compositionally biased region" description="Basic and acidic residues" evidence="10">
    <location>
        <begin position="502"/>
        <end position="519"/>
    </location>
</feature>
<dbReference type="GO" id="GO:0006260">
    <property type="term" value="P:DNA replication"/>
    <property type="evidence" value="ECO:0007669"/>
    <property type="project" value="InterPro"/>
</dbReference>
<dbReference type="GO" id="GO:0017108">
    <property type="term" value="F:5'-flap endonuclease activity"/>
    <property type="evidence" value="ECO:0007669"/>
    <property type="project" value="InterPro"/>
</dbReference>
<comment type="subunit">
    <text evidence="9">Forms a heterodimer with SLX1.</text>
</comment>
<comment type="function">
    <text evidence="9">Regulatory subunit of the SLX1-SLX4 structure-specific endonuclease that resolves DNA secondary structures generated during DNA repair and recombination. Has endonuclease activity towards branched DNA substrates, introducing single-strand cuts in duplex DNA close to junctions with ss-DNA.</text>
</comment>
<feature type="compositionally biased region" description="Polar residues" evidence="10">
    <location>
        <begin position="641"/>
        <end position="681"/>
    </location>
</feature>
<dbReference type="GO" id="GO:0006310">
    <property type="term" value="P:DNA recombination"/>
    <property type="evidence" value="ECO:0007669"/>
    <property type="project" value="UniProtKB-UniRule"/>
</dbReference>
<feature type="region of interest" description="Disordered" evidence="10">
    <location>
        <begin position="494"/>
        <end position="548"/>
    </location>
</feature>
<accession>A0A5N6YXX3</accession>
<evidence type="ECO:0000256" key="3">
    <source>
        <dbReference type="ARBA" id="ARBA00022553"/>
    </source>
</evidence>
<dbReference type="OrthoDB" id="5349119at2759"/>
<keyword evidence="4 9" id="KW-0227">DNA damage</keyword>
<feature type="compositionally biased region" description="Polar residues" evidence="10">
    <location>
        <begin position="35"/>
        <end position="46"/>
    </location>
</feature>
<organism evidence="11 12">
    <name type="scientific">Aspergillus coremiiformis</name>
    <dbReference type="NCBI Taxonomy" id="138285"/>
    <lineage>
        <taxon>Eukaryota</taxon>
        <taxon>Fungi</taxon>
        <taxon>Dikarya</taxon>
        <taxon>Ascomycota</taxon>
        <taxon>Pezizomycotina</taxon>
        <taxon>Eurotiomycetes</taxon>
        <taxon>Eurotiomycetidae</taxon>
        <taxon>Eurotiales</taxon>
        <taxon>Aspergillaceae</taxon>
        <taxon>Aspergillus</taxon>
        <taxon>Aspergillus subgen. Circumdati</taxon>
    </lineage>
</organism>
<keyword evidence="11" id="KW-0255">Endonuclease</keyword>
<dbReference type="CDD" id="cd22999">
    <property type="entry name" value="SAP_SLX4"/>
    <property type="match status" value="1"/>
</dbReference>
<dbReference type="Proteomes" id="UP000327118">
    <property type="component" value="Unassembled WGS sequence"/>
</dbReference>
<feature type="compositionally biased region" description="Acidic residues" evidence="10">
    <location>
        <begin position="685"/>
        <end position="694"/>
    </location>
</feature>
<reference evidence="12" key="1">
    <citation type="submission" date="2019-04" db="EMBL/GenBank/DDBJ databases">
        <title>Friends and foes A comparative genomics studyof 23 Aspergillus species from section Flavi.</title>
        <authorList>
            <consortium name="DOE Joint Genome Institute"/>
            <person name="Kjaerbolling I."/>
            <person name="Vesth T."/>
            <person name="Frisvad J.C."/>
            <person name="Nybo J.L."/>
            <person name="Theobald S."/>
            <person name="Kildgaard S."/>
            <person name="Isbrandt T."/>
            <person name="Kuo A."/>
            <person name="Sato A."/>
            <person name="Lyhne E.K."/>
            <person name="Kogle M.E."/>
            <person name="Wiebenga A."/>
            <person name="Kun R.S."/>
            <person name="Lubbers R.J."/>
            <person name="Makela M.R."/>
            <person name="Barry K."/>
            <person name="Chovatia M."/>
            <person name="Clum A."/>
            <person name="Daum C."/>
            <person name="Haridas S."/>
            <person name="He G."/>
            <person name="LaButti K."/>
            <person name="Lipzen A."/>
            <person name="Mondo S."/>
            <person name="Riley R."/>
            <person name="Salamov A."/>
            <person name="Simmons B.A."/>
            <person name="Magnuson J.K."/>
            <person name="Henrissat B."/>
            <person name="Mortensen U.H."/>
            <person name="Larsen T.O."/>
            <person name="Devries R.P."/>
            <person name="Grigoriev I.V."/>
            <person name="Machida M."/>
            <person name="Baker S.E."/>
            <person name="Andersen M.R."/>
        </authorList>
    </citation>
    <scope>NUCLEOTIDE SEQUENCE [LARGE SCALE GENOMIC DNA]</scope>
    <source>
        <strain evidence="12">CBS 553.77</strain>
    </source>
</reference>
<feature type="region of interest" description="Disordered" evidence="10">
    <location>
        <begin position="1"/>
        <end position="198"/>
    </location>
</feature>
<dbReference type="GO" id="GO:0033557">
    <property type="term" value="C:Slx1-Slx4 complex"/>
    <property type="evidence" value="ECO:0007669"/>
    <property type="project" value="UniProtKB-UniRule"/>
</dbReference>
<feature type="compositionally biased region" description="Polar residues" evidence="10">
    <location>
        <begin position="721"/>
        <end position="748"/>
    </location>
</feature>
<evidence type="ECO:0000256" key="4">
    <source>
        <dbReference type="ARBA" id="ARBA00022763"/>
    </source>
</evidence>
<comment type="similarity">
    <text evidence="2 9">Belongs to the SLX4 family.</text>
</comment>
<dbReference type="InterPro" id="IPR018574">
    <property type="entry name" value="Structure-sp_endonuc_su_Slx4"/>
</dbReference>
<keyword evidence="5 9" id="KW-0233">DNA recombination</keyword>
<feature type="region of interest" description="Disordered" evidence="10">
    <location>
        <begin position="327"/>
        <end position="370"/>
    </location>
</feature>
<comment type="PTM">
    <text evidence="9">Phosphorylated in response to DNA damage.</text>
</comment>
<feature type="compositionally biased region" description="Basic residues" evidence="10">
    <location>
        <begin position="622"/>
        <end position="637"/>
    </location>
</feature>
<feature type="compositionally biased region" description="Polar residues" evidence="10">
    <location>
        <begin position="696"/>
        <end position="706"/>
    </location>
</feature>
<gene>
    <name evidence="9" type="primary">SLX4</name>
    <name evidence="11" type="ORF">BDV28DRAFT_163719</name>
</gene>
<evidence type="ECO:0000256" key="8">
    <source>
        <dbReference type="ARBA" id="ARBA00029496"/>
    </source>
</evidence>
<feature type="region of interest" description="Disordered" evidence="10">
    <location>
        <begin position="589"/>
        <end position="749"/>
    </location>
</feature>
<protein>
    <recommendedName>
        <fullName evidence="8 9">Structure-specific endonuclease subunit SLX4</fullName>
    </recommendedName>
</protein>
<comment type="subcellular location">
    <subcellularLocation>
        <location evidence="1 9">Nucleus</location>
    </subcellularLocation>
</comment>
<feature type="compositionally biased region" description="Basic and acidic residues" evidence="10">
    <location>
        <begin position="91"/>
        <end position="101"/>
    </location>
</feature>
<feature type="compositionally biased region" description="Basic and acidic residues" evidence="10">
    <location>
        <begin position="59"/>
        <end position="84"/>
    </location>
</feature>
<feature type="compositionally biased region" description="Polar residues" evidence="10">
    <location>
        <begin position="181"/>
        <end position="191"/>
    </location>
</feature>
<evidence type="ECO:0000256" key="2">
    <source>
        <dbReference type="ARBA" id="ARBA00006661"/>
    </source>
</evidence>